<proteinExistence type="predicted"/>
<feature type="transmembrane region" description="Helical" evidence="1">
    <location>
        <begin position="231"/>
        <end position="251"/>
    </location>
</feature>
<dbReference type="Proteomes" id="UP000199073">
    <property type="component" value="Unassembled WGS sequence"/>
</dbReference>
<keyword evidence="1" id="KW-0472">Membrane</keyword>
<keyword evidence="1" id="KW-0812">Transmembrane</keyword>
<dbReference type="EMBL" id="FNJI01000001">
    <property type="protein sequence ID" value="SDO35903.1"/>
    <property type="molecule type" value="Genomic_DNA"/>
</dbReference>
<feature type="transmembrane region" description="Helical" evidence="1">
    <location>
        <begin position="47"/>
        <end position="68"/>
    </location>
</feature>
<feature type="transmembrane region" description="Helical" evidence="1">
    <location>
        <begin position="113"/>
        <end position="134"/>
    </location>
</feature>
<evidence type="ECO:0000313" key="3">
    <source>
        <dbReference type="Proteomes" id="UP000199073"/>
    </source>
</evidence>
<feature type="transmembrane region" description="Helical" evidence="1">
    <location>
        <begin position="146"/>
        <end position="163"/>
    </location>
</feature>
<dbReference type="AlphaFoldDB" id="A0A1H0IX33"/>
<organism evidence="2 3">
    <name type="scientific">Desulforhopalus singaporensis</name>
    <dbReference type="NCBI Taxonomy" id="91360"/>
    <lineage>
        <taxon>Bacteria</taxon>
        <taxon>Pseudomonadati</taxon>
        <taxon>Thermodesulfobacteriota</taxon>
        <taxon>Desulfobulbia</taxon>
        <taxon>Desulfobulbales</taxon>
        <taxon>Desulfocapsaceae</taxon>
        <taxon>Desulforhopalus</taxon>
    </lineage>
</organism>
<sequence>MQKLLPAITVAVVMTLLPMCGIVLVNGDLGPVLDFFPLPGCVVHAGFSWLVFVVMASIVVAVITPLAVKVALSRTPPKLLPRNPYPRWWRGAVLLCLVSWILAWTRFDWFARVQPFTFFPLWLGYIGVVNGVTYRRSGRCMLTHRSGYLVGLFLFSALFWWFFEYLNRYVRNWYYTGVDGLSLIQYALFATLSFTTVLPAVLSTYEMFVTFPGLSGGLDNYLKVDIRYPRVAAGGGVCIGCAGLLAIGIWPEYLYPLLWLSPLIIVTGIQRLLGRATIFTPLKHGNWKRLFLLAISALFCGLFWEMWNSFSYAKWIYSIPLVQRFHIFEMPLLGYAGYLTFGLECGVAADLLHLEKAPSPVPFDNSCRPPEL</sequence>
<feature type="transmembrane region" description="Helical" evidence="1">
    <location>
        <begin position="7"/>
        <end position="27"/>
    </location>
</feature>
<evidence type="ECO:0000256" key="1">
    <source>
        <dbReference type="SAM" id="Phobius"/>
    </source>
</evidence>
<feature type="transmembrane region" description="Helical" evidence="1">
    <location>
        <begin position="88"/>
        <end position="107"/>
    </location>
</feature>
<gene>
    <name evidence="2" type="ORF">SAMN05660330_00057</name>
</gene>
<evidence type="ECO:0000313" key="2">
    <source>
        <dbReference type="EMBL" id="SDO35903.1"/>
    </source>
</evidence>
<protein>
    <submittedName>
        <fullName evidence="2">Uncharacterized protein</fullName>
    </submittedName>
</protein>
<feature type="transmembrane region" description="Helical" evidence="1">
    <location>
        <begin position="290"/>
        <end position="307"/>
    </location>
</feature>
<reference evidence="2 3" key="1">
    <citation type="submission" date="2016-10" db="EMBL/GenBank/DDBJ databases">
        <authorList>
            <person name="de Groot N.N."/>
        </authorList>
    </citation>
    <scope>NUCLEOTIDE SEQUENCE [LARGE SCALE GENOMIC DNA]</scope>
    <source>
        <strain evidence="2 3">DSM 12130</strain>
    </source>
</reference>
<keyword evidence="1" id="KW-1133">Transmembrane helix</keyword>
<accession>A0A1H0IX33</accession>
<keyword evidence="3" id="KW-1185">Reference proteome</keyword>
<name>A0A1H0IX33_9BACT</name>
<feature type="transmembrane region" description="Helical" evidence="1">
    <location>
        <begin position="183"/>
        <end position="202"/>
    </location>
</feature>